<feature type="compositionally biased region" description="Polar residues" evidence="1">
    <location>
        <begin position="80"/>
        <end position="91"/>
    </location>
</feature>
<dbReference type="OrthoDB" id="191192at2759"/>
<accession>A0A9P6LD35</accession>
<comment type="caution">
    <text evidence="2">The sequence shown here is derived from an EMBL/GenBank/DDBJ whole genome shotgun (WGS) entry which is preliminary data.</text>
</comment>
<protein>
    <submittedName>
        <fullName evidence="2">Uncharacterized protein</fullName>
    </submittedName>
</protein>
<reference evidence="2" key="2">
    <citation type="submission" date="2020-11" db="EMBL/GenBank/DDBJ databases">
        <authorList>
            <consortium name="DOE Joint Genome Institute"/>
            <person name="Kuo A."/>
            <person name="Miyauchi S."/>
            <person name="Kiss E."/>
            <person name="Drula E."/>
            <person name="Kohler A."/>
            <person name="Sanchez-Garcia M."/>
            <person name="Andreopoulos B."/>
            <person name="Barry K.W."/>
            <person name="Bonito G."/>
            <person name="Buee M."/>
            <person name="Carver A."/>
            <person name="Chen C."/>
            <person name="Cichocki N."/>
            <person name="Clum A."/>
            <person name="Culley D."/>
            <person name="Crous P.W."/>
            <person name="Fauchery L."/>
            <person name="Girlanda M."/>
            <person name="Hayes R."/>
            <person name="Keri Z."/>
            <person name="Labutti K."/>
            <person name="Lipzen A."/>
            <person name="Lombard V."/>
            <person name="Magnuson J."/>
            <person name="Maillard F."/>
            <person name="Morin E."/>
            <person name="Murat C."/>
            <person name="Nolan M."/>
            <person name="Ohm R."/>
            <person name="Pangilinan J."/>
            <person name="Pereira M."/>
            <person name="Perotto S."/>
            <person name="Peter M."/>
            <person name="Riley R."/>
            <person name="Sitrit Y."/>
            <person name="Stielow B."/>
            <person name="Szollosi G."/>
            <person name="Zifcakova L."/>
            <person name="Stursova M."/>
            <person name="Spatafora J.W."/>
            <person name="Tedersoo L."/>
            <person name="Vaario L.-M."/>
            <person name="Yamada A."/>
            <person name="Yan M."/>
            <person name="Wang P."/>
            <person name="Xu J."/>
            <person name="Bruns T."/>
            <person name="Baldrian P."/>
            <person name="Vilgalys R."/>
            <person name="Henrissat B."/>
            <person name="Grigoriev I.V."/>
            <person name="Hibbett D."/>
            <person name="Nagy L.G."/>
            <person name="Martin F.M."/>
        </authorList>
    </citation>
    <scope>NUCLEOTIDE SEQUENCE</scope>
    <source>
        <strain evidence="2">UH-Tt-Lm1</strain>
    </source>
</reference>
<sequence>MAQSSTLNEFNPFTTHPFTNNNVIDRYPPPAMPSQYPLPIPSSATQYTTGTPSHMQSPRQSSYTNNTIHSPEPRRPITLVNAQQQSHSTRQGYPKPIFTRFQQDRSSPELEEILLRKKLTQALGHVALGLDVKQDSYPSS</sequence>
<evidence type="ECO:0000256" key="1">
    <source>
        <dbReference type="SAM" id="MobiDB-lite"/>
    </source>
</evidence>
<gene>
    <name evidence="2" type="ORF">BJ322DRAFT_1103339</name>
</gene>
<evidence type="ECO:0000313" key="2">
    <source>
        <dbReference type="EMBL" id="KAF9792886.1"/>
    </source>
</evidence>
<name>A0A9P6LD35_9AGAM</name>
<feature type="region of interest" description="Disordered" evidence="1">
    <location>
        <begin position="27"/>
        <end position="106"/>
    </location>
</feature>
<dbReference type="AlphaFoldDB" id="A0A9P6LD35"/>
<proteinExistence type="predicted"/>
<dbReference type="Proteomes" id="UP000736335">
    <property type="component" value="Unassembled WGS sequence"/>
</dbReference>
<reference evidence="2" key="1">
    <citation type="journal article" date="2020" name="Nat. Commun.">
        <title>Large-scale genome sequencing of mycorrhizal fungi provides insights into the early evolution of symbiotic traits.</title>
        <authorList>
            <person name="Miyauchi S."/>
            <person name="Kiss E."/>
            <person name="Kuo A."/>
            <person name="Drula E."/>
            <person name="Kohler A."/>
            <person name="Sanchez-Garcia M."/>
            <person name="Morin E."/>
            <person name="Andreopoulos B."/>
            <person name="Barry K.W."/>
            <person name="Bonito G."/>
            <person name="Buee M."/>
            <person name="Carver A."/>
            <person name="Chen C."/>
            <person name="Cichocki N."/>
            <person name="Clum A."/>
            <person name="Culley D."/>
            <person name="Crous P.W."/>
            <person name="Fauchery L."/>
            <person name="Girlanda M."/>
            <person name="Hayes R.D."/>
            <person name="Keri Z."/>
            <person name="LaButti K."/>
            <person name="Lipzen A."/>
            <person name="Lombard V."/>
            <person name="Magnuson J."/>
            <person name="Maillard F."/>
            <person name="Murat C."/>
            <person name="Nolan M."/>
            <person name="Ohm R.A."/>
            <person name="Pangilinan J."/>
            <person name="Pereira M.F."/>
            <person name="Perotto S."/>
            <person name="Peter M."/>
            <person name="Pfister S."/>
            <person name="Riley R."/>
            <person name="Sitrit Y."/>
            <person name="Stielow J.B."/>
            <person name="Szollosi G."/>
            <person name="Zifcakova L."/>
            <person name="Stursova M."/>
            <person name="Spatafora J.W."/>
            <person name="Tedersoo L."/>
            <person name="Vaario L.M."/>
            <person name="Yamada A."/>
            <person name="Yan M."/>
            <person name="Wang P."/>
            <person name="Xu J."/>
            <person name="Bruns T."/>
            <person name="Baldrian P."/>
            <person name="Vilgalys R."/>
            <person name="Dunand C."/>
            <person name="Henrissat B."/>
            <person name="Grigoriev I.V."/>
            <person name="Hibbett D."/>
            <person name="Nagy L.G."/>
            <person name="Martin F.M."/>
        </authorList>
    </citation>
    <scope>NUCLEOTIDE SEQUENCE</scope>
    <source>
        <strain evidence="2">UH-Tt-Lm1</strain>
    </source>
</reference>
<evidence type="ECO:0000313" key="3">
    <source>
        <dbReference type="Proteomes" id="UP000736335"/>
    </source>
</evidence>
<organism evidence="2 3">
    <name type="scientific">Thelephora terrestris</name>
    <dbReference type="NCBI Taxonomy" id="56493"/>
    <lineage>
        <taxon>Eukaryota</taxon>
        <taxon>Fungi</taxon>
        <taxon>Dikarya</taxon>
        <taxon>Basidiomycota</taxon>
        <taxon>Agaricomycotina</taxon>
        <taxon>Agaricomycetes</taxon>
        <taxon>Thelephorales</taxon>
        <taxon>Thelephoraceae</taxon>
        <taxon>Thelephora</taxon>
    </lineage>
</organism>
<feature type="compositionally biased region" description="Pro residues" evidence="1">
    <location>
        <begin position="27"/>
        <end position="40"/>
    </location>
</feature>
<keyword evidence="3" id="KW-1185">Reference proteome</keyword>
<dbReference type="EMBL" id="WIUZ02000001">
    <property type="protein sequence ID" value="KAF9792886.1"/>
    <property type="molecule type" value="Genomic_DNA"/>
</dbReference>
<feature type="compositionally biased region" description="Polar residues" evidence="1">
    <location>
        <begin position="42"/>
        <end position="69"/>
    </location>
</feature>